<keyword evidence="3" id="KW-1185">Reference proteome</keyword>
<dbReference type="Proteomes" id="UP000008068">
    <property type="component" value="Unassembled WGS sequence"/>
</dbReference>
<dbReference type="FunCoup" id="G0N7S5">
    <property type="interactions" value="372"/>
</dbReference>
<dbReference type="OrthoDB" id="5861841at2759"/>
<organism evidence="3">
    <name type="scientific">Caenorhabditis brenneri</name>
    <name type="common">Nematode worm</name>
    <dbReference type="NCBI Taxonomy" id="135651"/>
    <lineage>
        <taxon>Eukaryota</taxon>
        <taxon>Metazoa</taxon>
        <taxon>Ecdysozoa</taxon>
        <taxon>Nematoda</taxon>
        <taxon>Chromadorea</taxon>
        <taxon>Rhabditida</taxon>
        <taxon>Rhabditina</taxon>
        <taxon>Rhabditomorpha</taxon>
        <taxon>Rhabditoidea</taxon>
        <taxon>Rhabditidae</taxon>
        <taxon>Peloderinae</taxon>
        <taxon>Caenorhabditis</taxon>
    </lineage>
</organism>
<dbReference type="HOGENOM" id="CLU_1972543_0_0_1"/>
<name>G0N7S5_CAEBE</name>
<dbReference type="EMBL" id="GL379848">
    <property type="protein sequence ID" value="EGT54839.1"/>
    <property type="molecule type" value="Genomic_DNA"/>
</dbReference>
<accession>G0N7S5</accession>
<feature type="coiled-coil region" evidence="1">
    <location>
        <begin position="67"/>
        <end position="94"/>
    </location>
</feature>
<protein>
    <submittedName>
        <fullName evidence="2">Uncharacterized protein</fullName>
    </submittedName>
</protein>
<dbReference type="OMA" id="FFACRER"/>
<keyword evidence="1" id="KW-0175">Coiled coil</keyword>
<evidence type="ECO:0000256" key="1">
    <source>
        <dbReference type="SAM" id="Coils"/>
    </source>
</evidence>
<dbReference type="eggNOG" id="ENOG502TICI">
    <property type="taxonomic scope" value="Eukaryota"/>
</dbReference>
<dbReference type="InParanoid" id="G0N7S5"/>
<evidence type="ECO:0000313" key="3">
    <source>
        <dbReference type="Proteomes" id="UP000008068"/>
    </source>
</evidence>
<sequence length="128" mass="15239">MPPAGCNVGAFNEEGMLQEYEPQALSQDEVESRRAQDIAIRLFHQTFHQMRLLAEEIQAGLEYTARIQEEHRQIKRAMARQRRLNRRRRKMMEESEGHRINVIKAFFSCRERREAFPDLAKQYFQSIS</sequence>
<reference evidence="3" key="1">
    <citation type="submission" date="2011-07" db="EMBL/GenBank/DDBJ databases">
        <authorList>
            <consortium name="Caenorhabditis brenneri Sequencing and Analysis Consortium"/>
            <person name="Wilson R.K."/>
        </authorList>
    </citation>
    <scope>NUCLEOTIDE SEQUENCE [LARGE SCALE GENOMIC DNA]</scope>
    <source>
        <strain evidence="3">PB2801</strain>
    </source>
</reference>
<evidence type="ECO:0000313" key="2">
    <source>
        <dbReference type="EMBL" id="EGT54839.1"/>
    </source>
</evidence>
<dbReference type="AlphaFoldDB" id="G0N7S5"/>
<gene>
    <name evidence="2" type="ORF">CAEBREN_18915</name>
</gene>
<proteinExistence type="predicted"/>